<reference evidence="2 3" key="1">
    <citation type="submission" date="2018-03" db="EMBL/GenBank/DDBJ databases">
        <title>Genomic Encyclopedia of Archaeal and Bacterial Type Strains, Phase II (KMG-II): from individual species to whole genera.</title>
        <authorList>
            <person name="Goeker M."/>
        </authorList>
    </citation>
    <scope>NUCLEOTIDE SEQUENCE [LARGE SCALE GENOMIC DNA]</scope>
    <source>
        <strain evidence="2 3">DSM 100673</strain>
    </source>
</reference>
<evidence type="ECO:0000256" key="1">
    <source>
        <dbReference type="SAM" id="Phobius"/>
    </source>
</evidence>
<proteinExistence type="predicted"/>
<gene>
    <name evidence="2" type="ORF">CLV88_11391</name>
</gene>
<keyword evidence="1" id="KW-1133">Transmembrane helix</keyword>
<keyword evidence="1" id="KW-0472">Membrane</keyword>
<protein>
    <submittedName>
        <fullName evidence="2">Uncharacterized protein</fullName>
    </submittedName>
</protein>
<dbReference type="EMBL" id="PYGJ01000013">
    <property type="protein sequence ID" value="PSL18020.1"/>
    <property type="molecule type" value="Genomic_DNA"/>
</dbReference>
<name>A0A2P8F8H1_9RHOB</name>
<feature type="transmembrane region" description="Helical" evidence="1">
    <location>
        <begin position="6"/>
        <end position="38"/>
    </location>
</feature>
<comment type="caution">
    <text evidence="2">The sequence shown here is derived from an EMBL/GenBank/DDBJ whole genome shotgun (WGS) entry which is preliminary data.</text>
</comment>
<evidence type="ECO:0000313" key="3">
    <source>
        <dbReference type="Proteomes" id="UP000240418"/>
    </source>
</evidence>
<evidence type="ECO:0000313" key="2">
    <source>
        <dbReference type="EMBL" id="PSL18020.1"/>
    </source>
</evidence>
<keyword evidence="1" id="KW-0812">Transmembrane</keyword>
<keyword evidence="3" id="KW-1185">Reference proteome</keyword>
<sequence>MIGSIFALHIAGCCGAAMLVSGIVMVLFALFFLTLWIVECKPKRSTVVEVPIPRHELLHTGFNWRGRAFACKCLQQFC</sequence>
<dbReference type="Proteomes" id="UP000240418">
    <property type="component" value="Unassembled WGS sequence"/>
</dbReference>
<dbReference type="AlphaFoldDB" id="A0A2P8F8H1"/>
<organism evidence="2 3">
    <name type="scientific">Shimia abyssi</name>
    <dbReference type="NCBI Taxonomy" id="1662395"/>
    <lineage>
        <taxon>Bacteria</taxon>
        <taxon>Pseudomonadati</taxon>
        <taxon>Pseudomonadota</taxon>
        <taxon>Alphaproteobacteria</taxon>
        <taxon>Rhodobacterales</taxon>
        <taxon>Roseobacteraceae</taxon>
    </lineage>
</organism>
<accession>A0A2P8F8H1</accession>